<dbReference type="Proteomes" id="UP000253919">
    <property type="component" value="Unassembled WGS sequence"/>
</dbReference>
<name>A0A369QSD2_9BACT</name>
<comment type="caution">
    <text evidence="1">The sequence shown here is derived from an EMBL/GenBank/DDBJ whole genome shotgun (WGS) entry which is preliminary data.</text>
</comment>
<gene>
    <name evidence="1" type="ORF">AHMF7616_03701</name>
</gene>
<sequence>MFVNYINVNILQVLENSMVMLVTKEEGHVYH</sequence>
<evidence type="ECO:0000313" key="1">
    <source>
        <dbReference type="EMBL" id="RDC65078.1"/>
    </source>
</evidence>
<dbReference type="EMBL" id="QASA01000001">
    <property type="protein sequence ID" value="RDC65078.1"/>
    <property type="molecule type" value="Genomic_DNA"/>
</dbReference>
<dbReference type="AlphaFoldDB" id="A0A369QSD2"/>
<protein>
    <submittedName>
        <fullName evidence="1">Uncharacterized protein</fullName>
    </submittedName>
</protein>
<reference evidence="1 2" key="1">
    <citation type="submission" date="2018-04" db="EMBL/GenBank/DDBJ databases">
        <title>Adhaeribacter sp. HMF7616 genome sequencing and assembly.</title>
        <authorList>
            <person name="Kang H."/>
            <person name="Kang J."/>
            <person name="Cha I."/>
            <person name="Kim H."/>
            <person name="Joh K."/>
        </authorList>
    </citation>
    <scope>NUCLEOTIDE SEQUENCE [LARGE SCALE GENOMIC DNA]</scope>
    <source>
        <strain evidence="1 2">HMF7616</strain>
    </source>
</reference>
<accession>A0A369QSD2</accession>
<organism evidence="1 2">
    <name type="scientific">Adhaeribacter pallidiroseus</name>
    <dbReference type="NCBI Taxonomy" id="2072847"/>
    <lineage>
        <taxon>Bacteria</taxon>
        <taxon>Pseudomonadati</taxon>
        <taxon>Bacteroidota</taxon>
        <taxon>Cytophagia</taxon>
        <taxon>Cytophagales</taxon>
        <taxon>Hymenobacteraceae</taxon>
        <taxon>Adhaeribacter</taxon>
    </lineage>
</organism>
<evidence type="ECO:0000313" key="2">
    <source>
        <dbReference type="Proteomes" id="UP000253919"/>
    </source>
</evidence>
<keyword evidence="2" id="KW-1185">Reference proteome</keyword>
<proteinExistence type="predicted"/>